<dbReference type="GO" id="GO:0002943">
    <property type="term" value="P:tRNA dihydrouridine synthesis"/>
    <property type="evidence" value="ECO:0007669"/>
    <property type="project" value="UniProtKB-ARBA"/>
</dbReference>
<evidence type="ECO:0000313" key="9">
    <source>
        <dbReference type="EMBL" id="KAL3311304.1"/>
    </source>
</evidence>
<dbReference type="EMBL" id="JBJKFK010002301">
    <property type="protein sequence ID" value="KAL3311304.1"/>
    <property type="molecule type" value="Genomic_DNA"/>
</dbReference>
<dbReference type="InterPro" id="IPR038765">
    <property type="entry name" value="Papain-like_cys_pep_sf"/>
</dbReference>
<dbReference type="Gene3D" id="3.90.70.130">
    <property type="match status" value="1"/>
</dbReference>
<evidence type="ECO:0000313" key="10">
    <source>
        <dbReference type="Proteomes" id="UP001626550"/>
    </source>
</evidence>
<dbReference type="Pfam" id="PF07910">
    <property type="entry name" value="Peptidase_C78"/>
    <property type="match status" value="1"/>
</dbReference>
<evidence type="ECO:0000256" key="3">
    <source>
        <dbReference type="ARBA" id="ARBA00022643"/>
    </source>
</evidence>
<dbReference type="InterPro" id="IPR013785">
    <property type="entry name" value="Aldolase_TIM"/>
</dbReference>
<evidence type="ECO:0000256" key="5">
    <source>
        <dbReference type="ARBA" id="ARBA00022801"/>
    </source>
</evidence>
<protein>
    <submittedName>
        <fullName evidence="9">tRNA-dihydrouridine(20a/20b) synthase [NAD(P)+]-like protein</fullName>
    </submittedName>
</protein>
<dbReference type="Gene3D" id="3.20.20.70">
    <property type="entry name" value="Aldolase class I"/>
    <property type="match status" value="1"/>
</dbReference>
<keyword evidence="4" id="KW-0819">tRNA processing</keyword>
<comment type="cofactor">
    <cofactor evidence="1">
        <name>FMN</name>
        <dbReference type="ChEBI" id="CHEBI:58210"/>
    </cofactor>
</comment>
<keyword evidence="6" id="KW-0560">Oxidoreductase</keyword>
<evidence type="ECO:0000259" key="8">
    <source>
        <dbReference type="Pfam" id="PF07910"/>
    </source>
</evidence>
<dbReference type="InterPro" id="IPR018517">
    <property type="entry name" value="tRNA_hU_synthase_CS"/>
</dbReference>
<dbReference type="GO" id="GO:0016491">
    <property type="term" value="F:oxidoreductase activity"/>
    <property type="evidence" value="ECO:0007669"/>
    <property type="project" value="UniProtKB-KW"/>
</dbReference>
<dbReference type="PANTHER" id="PTHR11082">
    <property type="entry name" value="TRNA-DIHYDROURIDINE SYNTHASE"/>
    <property type="match status" value="1"/>
</dbReference>
<dbReference type="SUPFAM" id="SSF51395">
    <property type="entry name" value="FMN-linked oxidoreductases"/>
    <property type="match status" value="1"/>
</dbReference>
<evidence type="ECO:0000259" key="7">
    <source>
        <dbReference type="Pfam" id="PF01207"/>
    </source>
</evidence>
<evidence type="ECO:0000256" key="1">
    <source>
        <dbReference type="ARBA" id="ARBA00001917"/>
    </source>
</evidence>
<proteinExistence type="predicted"/>
<dbReference type="PROSITE" id="PS01136">
    <property type="entry name" value="UPF0034"/>
    <property type="match status" value="1"/>
</dbReference>
<evidence type="ECO:0000256" key="4">
    <source>
        <dbReference type="ARBA" id="ARBA00022694"/>
    </source>
</evidence>
<keyword evidence="2" id="KW-0285">Flavoprotein</keyword>
<comment type="caution">
    <text evidence="9">The sequence shown here is derived from an EMBL/GenBank/DDBJ whole genome shotgun (WGS) entry which is preliminary data.</text>
</comment>
<name>A0ABD2PVL0_9PLAT</name>
<dbReference type="PANTHER" id="PTHR11082:SF31">
    <property type="entry name" value="TRNA-DIHYDROURIDINE(20A_20B) SYNTHASE [NAD(P)+]-LIKE"/>
    <property type="match status" value="1"/>
</dbReference>
<dbReference type="InterPro" id="IPR035587">
    <property type="entry name" value="DUS-like_FMN-bd"/>
</dbReference>
<reference evidence="9 10" key="1">
    <citation type="submission" date="2024-11" db="EMBL/GenBank/DDBJ databases">
        <title>Adaptive evolution of stress response genes in parasites aligns with host niche diversity.</title>
        <authorList>
            <person name="Hahn C."/>
            <person name="Resl P."/>
        </authorList>
    </citation>
    <scope>NUCLEOTIDE SEQUENCE [LARGE SCALE GENOMIC DNA]</scope>
    <source>
        <strain evidence="9">EGGRZ-B1_66</strain>
        <tissue evidence="9">Body</tissue>
    </source>
</reference>
<dbReference type="InterPro" id="IPR012462">
    <property type="entry name" value="UFSP1/2_DUB_cat"/>
</dbReference>
<dbReference type="CDD" id="cd02801">
    <property type="entry name" value="DUS_like_FMN"/>
    <property type="match status" value="1"/>
</dbReference>
<keyword evidence="10" id="KW-1185">Reference proteome</keyword>
<keyword evidence="5" id="KW-0378">Hydrolase</keyword>
<sequence>MTYCRPYQTCVTPKISPNLGDEIIDVKIKMLLPFSENTINHQFIVSQLHDYLSAYQKCLRLLKENNQLSCHLDPHFYRSTNKLITVLYPRISSPKLDALIRLEISNNCPVERENLHRLDSDPLPAYVPRHLGPNAENLVCPHLLIDDKKAASGDTYIVDGNYTYKHYMQDTIDDKNWGCAYRSLQTLVSWLMWHKAVPPGPLPAHRTIQQALVDLGDKEPEFVGSKKWIGSVEISFCIDHLYDISCRLLPLSKGSLMPKEAAPQLAEHFACGGGPVMIGGGQLAHTIIGVQIISPASARYLILDPHYTGPIGNAHEIIKKGWVDHNLLARFKSKDLEFVRIAAPMVRYSKLDIFSILKRSRLSFRLLVRRHGVDIAYTPMIMADSFVKSYKARDVDFTTCAEDSPLVVQFASKDPLEFSRAITLVSGHCDGVDLNCGCPQRWAMSSGLGSALMKDTQLLYDVLKSGRETIDSLSPVRKMSLSAKIRLVCFSKNSENSRACGANSSDLEIISNTVDLCRKVASAGVDWITLHARTPLDKPSSPADWSKVKELCDVGIKHVMRSTEKLPIVLNGDVKTFQDAEKASSMTGCVGIMAANGLLEDPTMFEKVPSATGIDLVNEWIRLAVDYPTGNLFSNIRSQTFWMLERNMDKAAKRIFHSLGSLPSMLMFLEEQFSTNVTVQTPIF</sequence>
<organism evidence="9 10">
    <name type="scientific">Cichlidogyrus casuarinus</name>
    <dbReference type="NCBI Taxonomy" id="1844966"/>
    <lineage>
        <taxon>Eukaryota</taxon>
        <taxon>Metazoa</taxon>
        <taxon>Spiralia</taxon>
        <taxon>Lophotrochozoa</taxon>
        <taxon>Platyhelminthes</taxon>
        <taxon>Monogenea</taxon>
        <taxon>Monopisthocotylea</taxon>
        <taxon>Dactylogyridea</taxon>
        <taxon>Ancyrocephalidae</taxon>
        <taxon>Cichlidogyrus</taxon>
    </lineage>
</organism>
<evidence type="ECO:0000256" key="2">
    <source>
        <dbReference type="ARBA" id="ARBA00022630"/>
    </source>
</evidence>
<dbReference type="Pfam" id="PF01207">
    <property type="entry name" value="Dus"/>
    <property type="match status" value="1"/>
</dbReference>
<dbReference type="SUPFAM" id="SSF54001">
    <property type="entry name" value="Cysteine proteinases"/>
    <property type="match status" value="1"/>
</dbReference>
<dbReference type="GO" id="GO:0016787">
    <property type="term" value="F:hydrolase activity"/>
    <property type="evidence" value="ECO:0007669"/>
    <property type="project" value="UniProtKB-KW"/>
</dbReference>
<accession>A0ABD2PVL0</accession>
<evidence type="ECO:0000256" key="6">
    <source>
        <dbReference type="ARBA" id="ARBA00023002"/>
    </source>
</evidence>
<feature type="domain" description="DUS-like FMN-binding" evidence="7">
    <location>
        <begin position="361"/>
        <end position="607"/>
    </location>
</feature>
<keyword evidence="3" id="KW-0288">FMN</keyword>
<dbReference type="AlphaFoldDB" id="A0ABD2PVL0"/>
<dbReference type="Proteomes" id="UP001626550">
    <property type="component" value="Unassembled WGS sequence"/>
</dbReference>
<feature type="domain" description="UFSP1/2/DUB catalytic" evidence="8">
    <location>
        <begin position="154"/>
        <end position="330"/>
    </location>
</feature>
<gene>
    <name evidence="9" type="primary">DUS4L</name>
    <name evidence="9" type="ORF">Ciccas_010115</name>
</gene>